<dbReference type="EMBL" id="JBEZNA010000069">
    <property type="protein sequence ID" value="MEU9580231.1"/>
    <property type="molecule type" value="Genomic_DNA"/>
</dbReference>
<keyword evidence="6" id="KW-1185">Reference proteome</keyword>
<evidence type="ECO:0000313" key="5">
    <source>
        <dbReference type="EMBL" id="MEU9580231.1"/>
    </source>
</evidence>
<dbReference type="SMART" id="SM00823">
    <property type="entry name" value="PKS_PP"/>
    <property type="match status" value="2"/>
</dbReference>
<feature type="domain" description="Carrier" evidence="4">
    <location>
        <begin position="120"/>
        <end position="197"/>
    </location>
</feature>
<keyword evidence="1" id="KW-0596">Phosphopantetheine</keyword>
<reference evidence="5 6" key="1">
    <citation type="submission" date="2024-06" db="EMBL/GenBank/DDBJ databases">
        <title>The Natural Products Discovery Center: Release of the First 8490 Sequenced Strains for Exploring Actinobacteria Biosynthetic Diversity.</title>
        <authorList>
            <person name="Kalkreuter E."/>
            <person name="Kautsar S.A."/>
            <person name="Yang D."/>
            <person name="Bader C.D."/>
            <person name="Teijaro C.N."/>
            <person name="Fluegel L."/>
            <person name="Davis C.M."/>
            <person name="Simpson J.R."/>
            <person name="Lauterbach L."/>
            <person name="Steele A.D."/>
            <person name="Gui C."/>
            <person name="Meng S."/>
            <person name="Li G."/>
            <person name="Viehrig K."/>
            <person name="Ye F."/>
            <person name="Su P."/>
            <person name="Kiefer A.F."/>
            <person name="Nichols A."/>
            <person name="Cepeda A.J."/>
            <person name="Yan W."/>
            <person name="Fan B."/>
            <person name="Jiang Y."/>
            <person name="Adhikari A."/>
            <person name="Zheng C.-J."/>
            <person name="Schuster L."/>
            <person name="Cowan T.M."/>
            <person name="Smanski M.J."/>
            <person name="Chevrette M.G."/>
            <person name="De Carvalho L.P.S."/>
            <person name="Shen B."/>
        </authorList>
    </citation>
    <scope>NUCLEOTIDE SEQUENCE [LARGE SCALE GENOMIC DNA]</scope>
    <source>
        <strain evidence="5 6">NPDC048117</strain>
    </source>
</reference>
<evidence type="ECO:0000313" key="6">
    <source>
        <dbReference type="Proteomes" id="UP001551584"/>
    </source>
</evidence>
<feature type="domain" description="Carrier" evidence="4">
    <location>
        <begin position="16"/>
        <end position="93"/>
    </location>
</feature>
<keyword evidence="2" id="KW-0597">Phosphoprotein</keyword>
<gene>
    <name evidence="5" type="ORF">AB0D95_23715</name>
</gene>
<evidence type="ECO:0000256" key="2">
    <source>
        <dbReference type="ARBA" id="ARBA00022553"/>
    </source>
</evidence>
<sequence length="229" mass="23993">MLSVPPRPDAPEGSLLALVNLTADVVAVLADVLGLEPEQINPRQTFRALGLDSMLAVEFVADVNRRCGTAVQVGALADHPTPVAFARHASSAFPAASPAAAEREEGAPRPAPPAGRTTGPDVLGVQHVLKEELAALLACSPHDIDEEAPFRILGVDSILGAEFLAAVNRVYGTAERGPVLQDHPTVAALAARLARVLAPRPWDVDSVLDFVRDGRLGIDEAVTLLSQHG</sequence>
<dbReference type="InterPro" id="IPR050091">
    <property type="entry name" value="PKS_NRPS_Biosynth_Enz"/>
</dbReference>
<evidence type="ECO:0000256" key="1">
    <source>
        <dbReference type="ARBA" id="ARBA00022450"/>
    </source>
</evidence>
<protein>
    <submittedName>
        <fullName evidence="5">Acyl carrier protein</fullName>
    </submittedName>
</protein>
<name>A0ABV3EVS8_9ACTN</name>
<feature type="region of interest" description="Disordered" evidence="3">
    <location>
        <begin position="96"/>
        <end position="121"/>
    </location>
</feature>
<proteinExistence type="predicted"/>
<dbReference type="Pfam" id="PF00550">
    <property type="entry name" value="PP-binding"/>
    <property type="match status" value="2"/>
</dbReference>
<dbReference type="InterPro" id="IPR036736">
    <property type="entry name" value="ACP-like_sf"/>
</dbReference>
<comment type="caution">
    <text evidence="5">The sequence shown here is derived from an EMBL/GenBank/DDBJ whole genome shotgun (WGS) entry which is preliminary data.</text>
</comment>
<dbReference type="PANTHER" id="PTHR43775">
    <property type="entry name" value="FATTY ACID SYNTHASE"/>
    <property type="match status" value="1"/>
</dbReference>
<dbReference type="SUPFAM" id="SSF47336">
    <property type="entry name" value="ACP-like"/>
    <property type="match status" value="2"/>
</dbReference>
<dbReference type="InterPro" id="IPR009081">
    <property type="entry name" value="PP-bd_ACP"/>
</dbReference>
<evidence type="ECO:0000256" key="3">
    <source>
        <dbReference type="SAM" id="MobiDB-lite"/>
    </source>
</evidence>
<dbReference type="Gene3D" id="1.10.1200.10">
    <property type="entry name" value="ACP-like"/>
    <property type="match status" value="2"/>
</dbReference>
<dbReference type="SMART" id="SM01294">
    <property type="entry name" value="PKS_PP_betabranch"/>
    <property type="match status" value="2"/>
</dbReference>
<evidence type="ECO:0000259" key="4">
    <source>
        <dbReference type="PROSITE" id="PS50075"/>
    </source>
</evidence>
<dbReference type="PROSITE" id="PS50075">
    <property type="entry name" value="CARRIER"/>
    <property type="match status" value="2"/>
</dbReference>
<dbReference type="RefSeq" id="WP_359275800.1">
    <property type="nucleotide sequence ID" value="NZ_JBEZNA010000069.1"/>
</dbReference>
<accession>A0ABV3EVS8</accession>
<organism evidence="5 6">
    <name type="scientific">Streptomyces chilikensis</name>
    <dbReference type="NCBI Taxonomy" id="1194079"/>
    <lineage>
        <taxon>Bacteria</taxon>
        <taxon>Bacillati</taxon>
        <taxon>Actinomycetota</taxon>
        <taxon>Actinomycetes</taxon>
        <taxon>Kitasatosporales</taxon>
        <taxon>Streptomycetaceae</taxon>
        <taxon>Streptomyces</taxon>
    </lineage>
</organism>
<dbReference type="PANTHER" id="PTHR43775:SF37">
    <property type="entry name" value="SI:DKEY-61P9.11"/>
    <property type="match status" value="1"/>
</dbReference>
<dbReference type="InterPro" id="IPR020806">
    <property type="entry name" value="PKS_PP-bd"/>
</dbReference>
<dbReference type="Proteomes" id="UP001551584">
    <property type="component" value="Unassembled WGS sequence"/>
</dbReference>